<sequence>MPELPEVETVVRTLNKHVIGRTITAVWFDWPKLVKDPLKQSRLVVSKKAVLDFRKNIIGKKIVRAERVAKNILIYLSSDASGRAEADYVMLVHQKMSGHLLLGRWKLVKGAPVALAPKEMVEDSMNGYIRLILYLENGEMIALSDLRRFAKVLFGPTKIIKTLPELLTLGPDALDPKLKPVEFSRRVRSSGRAIKTVLLDPGKIAGIGNIYSDDALWHAQISPSKPANQLTDAEAKNLFLAVRRVLRKAVRLRGTTIGDFRDPYGQPGGYAKERVAYHRHGEACGRCGVLMVRQKIGGRSAHFCPKCQKL</sequence>
<evidence type="ECO:0000256" key="8">
    <source>
        <dbReference type="ARBA" id="ARBA00022801"/>
    </source>
</evidence>
<dbReference type="Gene3D" id="3.20.190.10">
    <property type="entry name" value="MutM-like, N-terminal"/>
    <property type="match status" value="1"/>
</dbReference>
<comment type="subunit">
    <text evidence="4">Monomer.</text>
</comment>
<keyword evidence="9" id="KW-0862">Zinc</keyword>
<dbReference type="SMART" id="SM00898">
    <property type="entry name" value="Fapy_DNA_glyco"/>
    <property type="match status" value="1"/>
</dbReference>
<keyword evidence="5" id="KW-0479">Metal-binding</keyword>
<dbReference type="NCBIfam" id="TIGR00577">
    <property type="entry name" value="fpg"/>
    <property type="match status" value="1"/>
</dbReference>
<evidence type="ECO:0000256" key="16">
    <source>
        <dbReference type="PROSITE-ProRule" id="PRU00391"/>
    </source>
</evidence>
<dbReference type="Pfam" id="PF06827">
    <property type="entry name" value="zf-FPG_IleRS"/>
    <property type="match status" value="1"/>
</dbReference>
<dbReference type="Pfam" id="PF06831">
    <property type="entry name" value="H2TH"/>
    <property type="match status" value="1"/>
</dbReference>
<dbReference type="InterPro" id="IPR035937">
    <property type="entry name" value="FPG_N"/>
</dbReference>
<dbReference type="Proteomes" id="UP000229526">
    <property type="component" value="Unassembled WGS sequence"/>
</dbReference>
<organism evidence="19 20">
    <name type="scientific">Candidatus Harrisonbacteria bacterium CG10_big_fil_rev_8_21_14_0_10_49_15</name>
    <dbReference type="NCBI Taxonomy" id="1974587"/>
    <lineage>
        <taxon>Bacteria</taxon>
        <taxon>Candidatus Harrisoniibacteriota</taxon>
    </lineage>
</organism>
<dbReference type="CDD" id="cd08966">
    <property type="entry name" value="EcFpg-like_N"/>
    <property type="match status" value="1"/>
</dbReference>
<dbReference type="SUPFAM" id="SSF46946">
    <property type="entry name" value="S13-like H2TH domain"/>
    <property type="match status" value="1"/>
</dbReference>
<evidence type="ECO:0000256" key="7">
    <source>
        <dbReference type="ARBA" id="ARBA00022771"/>
    </source>
</evidence>
<evidence type="ECO:0000256" key="11">
    <source>
        <dbReference type="ARBA" id="ARBA00023204"/>
    </source>
</evidence>
<comment type="catalytic activity">
    <reaction evidence="15">
        <text>2'-deoxyribonucleotide-(2'-deoxyribose 5'-phosphate)-2'-deoxyribonucleotide-DNA = a 3'-end 2'-deoxyribonucleotide-(2,3-dehydro-2,3-deoxyribose 5'-phosphate)-DNA + a 5'-end 5'-phospho-2'-deoxyribonucleoside-DNA + H(+)</text>
        <dbReference type="Rhea" id="RHEA:66592"/>
        <dbReference type="Rhea" id="RHEA-COMP:13180"/>
        <dbReference type="Rhea" id="RHEA-COMP:16897"/>
        <dbReference type="Rhea" id="RHEA-COMP:17067"/>
        <dbReference type="ChEBI" id="CHEBI:15378"/>
        <dbReference type="ChEBI" id="CHEBI:136412"/>
        <dbReference type="ChEBI" id="CHEBI:157695"/>
        <dbReference type="ChEBI" id="CHEBI:167181"/>
        <dbReference type="EC" id="4.2.99.18"/>
    </reaction>
</comment>
<dbReference type="InterPro" id="IPR020629">
    <property type="entry name" value="FPG_Glyclase"/>
</dbReference>
<dbReference type="GO" id="GO:0034039">
    <property type="term" value="F:8-oxo-7,8-dihydroguanine DNA N-glycosylase activity"/>
    <property type="evidence" value="ECO:0007669"/>
    <property type="project" value="TreeGrafter"/>
</dbReference>
<dbReference type="GO" id="GO:0008270">
    <property type="term" value="F:zinc ion binding"/>
    <property type="evidence" value="ECO:0007669"/>
    <property type="project" value="UniProtKB-KW"/>
</dbReference>
<keyword evidence="12" id="KW-0456">Lyase</keyword>
<keyword evidence="7 16" id="KW-0863">Zinc-finger</keyword>
<evidence type="ECO:0000256" key="5">
    <source>
        <dbReference type="ARBA" id="ARBA00022723"/>
    </source>
</evidence>
<dbReference type="GO" id="GO:0140078">
    <property type="term" value="F:class I DNA-(apurinic or apyrimidinic site) endonuclease activity"/>
    <property type="evidence" value="ECO:0007669"/>
    <property type="project" value="UniProtKB-EC"/>
</dbReference>
<evidence type="ECO:0000256" key="4">
    <source>
        <dbReference type="ARBA" id="ARBA00011245"/>
    </source>
</evidence>
<evidence type="ECO:0000256" key="3">
    <source>
        <dbReference type="ARBA" id="ARBA00009409"/>
    </source>
</evidence>
<keyword evidence="8" id="KW-0378">Hydrolase</keyword>
<dbReference type="SUPFAM" id="SSF57716">
    <property type="entry name" value="Glucocorticoid receptor-like (DNA-binding domain)"/>
    <property type="match status" value="1"/>
</dbReference>
<dbReference type="AlphaFoldDB" id="A0A2H0UM43"/>
<evidence type="ECO:0000259" key="18">
    <source>
        <dbReference type="PROSITE" id="PS51068"/>
    </source>
</evidence>
<evidence type="ECO:0000313" key="19">
    <source>
        <dbReference type="EMBL" id="PIR86845.1"/>
    </source>
</evidence>
<dbReference type="SUPFAM" id="SSF81624">
    <property type="entry name" value="N-terminal domain of MutM-like DNA repair proteins"/>
    <property type="match status" value="1"/>
</dbReference>
<evidence type="ECO:0000259" key="17">
    <source>
        <dbReference type="PROSITE" id="PS51066"/>
    </source>
</evidence>
<keyword evidence="11" id="KW-0234">DNA repair</keyword>
<dbReference type="FunFam" id="1.10.8.50:FF:000003">
    <property type="entry name" value="Formamidopyrimidine-DNA glycosylase"/>
    <property type="match status" value="1"/>
</dbReference>
<dbReference type="Gene3D" id="1.10.8.50">
    <property type="match status" value="1"/>
</dbReference>
<keyword evidence="14" id="KW-0326">Glycosidase</keyword>
<comment type="cofactor">
    <cofactor evidence="2">
        <name>Zn(2+)</name>
        <dbReference type="ChEBI" id="CHEBI:29105"/>
    </cofactor>
</comment>
<name>A0A2H0UM43_9BACT</name>
<keyword evidence="6" id="KW-0227">DNA damage</keyword>
<dbReference type="PANTHER" id="PTHR22993:SF9">
    <property type="entry name" value="FORMAMIDOPYRIMIDINE-DNA GLYCOSYLASE"/>
    <property type="match status" value="1"/>
</dbReference>
<gene>
    <name evidence="19" type="ORF">COU11_03245</name>
</gene>
<keyword evidence="13" id="KW-0511">Multifunctional enzyme</keyword>
<dbReference type="PANTHER" id="PTHR22993">
    <property type="entry name" value="FORMAMIDOPYRIMIDINE-DNA GLYCOSYLASE"/>
    <property type="match status" value="1"/>
</dbReference>
<dbReference type="InterPro" id="IPR010663">
    <property type="entry name" value="Znf_FPG/IleRS"/>
</dbReference>
<accession>A0A2H0UM43</accession>
<dbReference type="PROSITE" id="PS01242">
    <property type="entry name" value="ZF_FPG_1"/>
    <property type="match status" value="1"/>
</dbReference>
<dbReference type="GO" id="GO:0003684">
    <property type="term" value="F:damaged DNA binding"/>
    <property type="evidence" value="ECO:0007669"/>
    <property type="project" value="InterPro"/>
</dbReference>
<evidence type="ECO:0000256" key="1">
    <source>
        <dbReference type="ARBA" id="ARBA00001668"/>
    </source>
</evidence>
<dbReference type="Pfam" id="PF01149">
    <property type="entry name" value="Fapy_DNA_glyco"/>
    <property type="match status" value="1"/>
</dbReference>
<evidence type="ECO:0000256" key="15">
    <source>
        <dbReference type="ARBA" id="ARBA00044632"/>
    </source>
</evidence>
<proteinExistence type="inferred from homology"/>
<evidence type="ECO:0000256" key="12">
    <source>
        <dbReference type="ARBA" id="ARBA00023239"/>
    </source>
</evidence>
<comment type="similarity">
    <text evidence="3">Belongs to the FPG family.</text>
</comment>
<evidence type="ECO:0000313" key="20">
    <source>
        <dbReference type="Proteomes" id="UP000229526"/>
    </source>
</evidence>
<protein>
    <recommendedName>
        <fullName evidence="21">DNA-formamidopyrimidine glycosylase</fullName>
    </recommendedName>
</protein>
<dbReference type="NCBIfam" id="NF002211">
    <property type="entry name" value="PRK01103.1"/>
    <property type="match status" value="1"/>
</dbReference>
<feature type="domain" description="Formamidopyrimidine-DNA glycosylase catalytic" evidence="18">
    <location>
        <begin position="2"/>
        <end position="150"/>
    </location>
</feature>
<evidence type="ECO:0008006" key="21">
    <source>
        <dbReference type="Google" id="ProtNLM"/>
    </source>
</evidence>
<dbReference type="InterPro" id="IPR010979">
    <property type="entry name" value="Ribosomal_uS13-like_H2TH"/>
</dbReference>
<dbReference type="PROSITE" id="PS51068">
    <property type="entry name" value="FPG_CAT"/>
    <property type="match status" value="1"/>
</dbReference>
<dbReference type="InterPro" id="IPR000214">
    <property type="entry name" value="Znf_DNA_glyclase/AP_lyase"/>
</dbReference>
<evidence type="ECO:0000256" key="10">
    <source>
        <dbReference type="ARBA" id="ARBA00023125"/>
    </source>
</evidence>
<evidence type="ECO:0000256" key="2">
    <source>
        <dbReference type="ARBA" id="ARBA00001947"/>
    </source>
</evidence>
<feature type="domain" description="FPG-type" evidence="17">
    <location>
        <begin position="275"/>
        <end position="309"/>
    </location>
</feature>
<comment type="caution">
    <text evidence="19">The sequence shown here is derived from an EMBL/GenBank/DDBJ whole genome shotgun (WGS) entry which is preliminary data.</text>
</comment>
<dbReference type="InterPro" id="IPR012319">
    <property type="entry name" value="FPG_cat"/>
</dbReference>
<dbReference type="InterPro" id="IPR015886">
    <property type="entry name" value="H2TH_FPG"/>
</dbReference>
<dbReference type="EMBL" id="PFBD01000023">
    <property type="protein sequence ID" value="PIR86845.1"/>
    <property type="molecule type" value="Genomic_DNA"/>
</dbReference>
<dbReference type="PROSITE" id="PS51066">
    <property type="entry name" value="ZF_FPG_2"/>
    <property type="match status" value="1"/>
</dbReference>
<evidence type="ECO:0000256" key="14">
    <source>
        <dbReference type="ARBA" id="ARBA00023295"/>
    </source>
</evidence>
<comment type="catalytic activity">
    <reaction evidence="1">
        <text>Hydrolysis of DNA containing ring-opened 7-methylguanine residues, releasing 2,6-diamino-4-hydroxy-5-(N-methyl)formamidopyrimidine.</text>
        <dbReference type="EC" id="3.2.2.23"/>
    </reaction>
</comment>
<reference evidence="20" key="1">
    <citation type="submission" date="2017-09" db="EMBL/GenBank/DDBJ databases">
        <title>Depth-based differentiation of microbial function through sediment-hosted aquifers and enrichment of novel symbionts in the deep terrestrial subsurface.</title>
        <authorList>
            <person name="Probst A.J."/>
            <person name="Ladd B."/>
            <person name="Jarett J.K."/>
            <person name="Geller-Mcgrath D.E."/>
            <person name="Sieber C.M.K."/>
            <person name="Emerson J.B."/>
            <person name="Anantharaman K."/>
            <person name="Thomas B.C."/>
            <person name="Malmstrom R."/>
            <person name="Stieglmeier M."/>
            <person name="Klingl A."/>
            <person name="Woyke T."/>
            <person name="Ryan C.M."/>
            <person name="Banfield J.F."/>
        </authorList>
    </citation>
    <scope>NUCLEOTIDE SEQUENCE [LARGE SCALE GENOMIC DNA]</scope>
</reference>
<evidence type="ECO:0000256" key="13">
    <source>
        <dbReference type="ARBA" id="ARBA00023268"/>
    </source>
</evidence>
<evidence type="ECO:0000256" key="9">
    <source>
        <dbReference type="ARBA" id="ARBA00022833"/>
    </source>
</evidence>
<dbReference type="GO" id="GO:0006284">
    <property type="term" value="P:base-excision repair"/>
    <property type="evidence" value="ECO:0007669"/>
    <property type="project" value="InterPro"/>
</dbReference>
<evidence type="ECO:0000256" key="6">
    <source>
        <dbReference type="ARBA" id="ARBA00022763"/>
    </source>
</evidence>
<dbReference type="SMART" id="SM01232">
    <property type="entry name" value="H2TH"/>
    <property type="match status" value="1"/>
</dbReference>
<keyword evidence="10" id="KW-0238">DNA-binding</keyword>
<dbReference type="InterPro" id="IPR015887">
    <property type="entry name" value="DNA_glyclase_Znf_dom_DNA_BS"/>
</dbReference>